<dbReference type="OrthoDB" id="26737at10239"/>
<keyword evidence="1" id="KW-0812">Transmembrane</keyword>
<keyword evidence="1" id="KW-1133">Transmembrane helix</keyword>
<evidence type="ECO:0000313" key="2">
    <source>
        <dbReference type="EMBL" id="AAC97654.1"/>
    </source>
</evidence>
<proteinExistence type="predicted"/>
<dbReference type="EMBL" id="AF063866">
    <property type="protein sequence ID" value="AAC97654.1"/>
    <property type="molecule type" value="Genomic_DNA"/>
</dbReference>
<accession>Q9YVY4</accession>
<dbReference type="GeneID" id="1449917"/>
<sequence>MILTIVLEILSSQCFFASVSYIIDIIKNVISNYLTKKYDYDGFYYKYAIYIQSIVASFLFIIIGITLYSVVDYFKN</sequence>
<protein>
    <recommendedName>
        <fullName evidence="4">Viral membrane associated, early morphogenesis protein (Cop-A9L)</fullName>
    </recommendedName>
</protein>
<keyword evidence="3" id="KW-1185">Reference proteome</keyword>
<keyword evidence="1" id="KW-0472">Membrane</keyword>
<organism evidence="2 3">
    <name type="scientific">Melanoplus sanguinipes entomopoxvirus</name>
    <name type="common">MsEPV</name>
    <dbReference type="NCBI Taxonomy" id="83191"/>
    <lineage>
        <taxon>Viruses</taxon>
        <taxon>Varidnaviria</taxon>
        <taxon>Bamfordvirae</taxon>
        <taxon>Nucleocytoviricota</taxon>
        <taxon>Pokkesviricetes</taxon>
        <taxon>Chitovirales</taxon>
        <taxon>Poxviridae</taxon>
        <taxon>Entomopoxvirinae</taxon>
        <taxon>Deltaentomopoxvirus</taxon>
        <taxon>Deltaentomopoxvirus msanguinipes</taxon>
    </lineage>
</organism>
<feature type="transmembrane region" description="Helical" evidence="1">
    <location>
        <begin position="47"/>
        <end position="71"/>
    </location>
</feature>
<name>Q9YVY4_MSEPV</name>
<gene>
    <name evidence="2" type="primary">MSV108</name>
</gene>
<evidence type="ECO:0000256" key="1">
    <source>
        <dbReference type="SAM" id="Phobius"/>
    </source>
</evidence>
<dbReference type="Proteomes" id="UP000172353">
    <property type="component" value="Segment"/>
</dbReference>
<reference evidence="2 3" key="1">
    <citation type="journal article" date="1999" name="J. Virol.">
        <title>The genome of Melanoplus sanguinipes entomopoxvirus.</title>
        <authorList>
            <person name="Afonso C.L."/>
            <person name="Tulman E.R."/>
            <person name="Lu Z."/>
            <person name="Oma E."/>
            <person name="Kutish G.F."/>
            <person name="Rock D.L."/>
        </authorList>
    </citation>
    <scope>NUCLEOTIDE SEQUENCE [LARGE SCALE GENOMIC DNA]</scope>
    <source>
        <strain evidence="2">Tucson</strain>
    </source>
</reference>
<evidence type="ECO:0000313" key="3">
    <source>
        <dbReference type="Proteomes" id="UP000172353"/>
    </source>
</evidence>
<evidence type="ECO:0008006" key="4">
    <source>
        <dbReference type="Google" id="ProtNLM"/>
    </source>
</evidence>
<organismHost>
    <name type="scientific">Melanoplus sanguinipes</name>
    <name type="common">Migratory grasshopper</name>
    <dbReference type="NCBI Taxonomy" id="65742"/>
</organismHost>
<dbReference type="RefSeq" id="NP_048179.1">
    <property type="nucleotide sequence ID" value="NC_001993.1"/>
</dbReference>
<dbReference type="PIR" id="T28269">
    <property type="entry name" value="T28269"/>
</dbReference>
<dbReference type="KEGG" id="vg:1449917"/>
<feature type="transmembrane region" description="Helical" evidence="1">
    <location>
        <begin position="6"/>
        <end position="26"/>
    </location>
</feature>